<dbReference type="Pfam" id="PF20434">
    <property type="entry name" value="BD-FAE"/>
    <property type="match status" value="1"/>
</dbReference>
<dbReference type="AlphaFoldDB" id="A0A410DMD6"/>
<organism evidence="3 4">
    <name type="scientific">Clostridium manihotivorum</name>
    <dbReference type="NCBI Taxonomy" id="2320868"/>
    <lineage>
        <taxon>Bacteria</taxon>
        <taxon>Bacillati</taxon>
        <taxon>Bacillota</taxon>
        <taxon>Clostridia</taxon>
        <taxon>Eubacteriales</taxon>
        <taxon>Clostridiaceae</taxon>
        <taxon>Clostridium</taxon>
    </lineage>
</organism>
<dbReference type="PANTHER" id="PTHR43358">
    <property type="entry name" value="ALPHA/BETA-HYDROLASE"/>
    <property type="match status" value="1"/>
</dbReference>
<evidence type="ECO:0000313" key="3">
    <source>
        <dbReference type="EMBL" id="QAA30223.1"/>
    </source>
</evidence>
<keyword evidence="3" id="KW-0378">Hydrolase</keyword>
<dbReference type="OrthoDB" id="9776685at2"/>
<evidence type="ECO:0000313" key="4">
    <source>
        <dbReference type="Proteomes" id="UP000286268"/>
    </source>
</evidence>
<evidence type="ECO:0000259" key="1">
    <source>
        <dbReference type="Pfam" id="PF00561"/>
    </source>
</evidence>
<dbReference type="KEGG" id="cmah:C1I91_00110"/>
<dbReference type="InterPro" id="IPR049492">
    <property type="entry name" value="BD-FAE-like_dom"/>
</dbReference>
<keyword evidence="4" id="KW-1185">Reference proteome</keyword>
<feature type="domain" description="BD-FAE-like" evidence="2">
    <location>
        <begin position="219"/>
        <end position="261"/>
    </location>
</feature>
<dbReference type="InterPro" id="IPR000073">
    <property type="entry name" value="AB_hydrolase_1"/>
</dbReference>
<dbReference type="InterPro" id="IPR029058">
    <property type="entry name" value="AB_hydrolase_fold"/>
</dbReference>
<feature type="domain" description="AB hydrolase-1" evidence="1">
    <location>
        <begin position="83"/>
        <end position="174"/>
    </location>
</feature>
<dbReference type="Gene3D" id="3.40.50.1820">
    <property type="entry name" value="alpha/beta hydrolase"/>
    <property type="match status" value="1"/>
</dbReference>
<gene>
    <name evidence="3" type="ORF">C1I91_00110</name>
</gene>
<accession>A0A410DMD6</accession>
<dbReference type="InterPro" id="IPR052920">
    <property type="entry name" value="DNA-binding_regulatory"/>
</dbReference>
<evidence type="ECO:0000259" key="2">
    <source>
        <dbReference type="Pfam" id="PF20434"/>
    </source>
</evidence>
<dbReference type="Proteomes" id="UP000286268">
    <property type="component" value="Chromosome"/>
</dbReference>
<dbReference type="EMBL" id="CP025746">
    <property type="protein sequence ID" value="QAA30223.1"/>
    <property type="molecule type" value="Genomic_DNA"/>
</dbReference>
<reference evidence="3 4" key="1">
    <citation type="submission" date="2018-01" db="EMBL/GenBank/DDBJ databases">
        <title>Genome Sequencing and Assembly of Anaerobacter polyendosporus strain CT4.</title>
        <authorList>
            <person name="Tachaapaikoon C."/>
            <person name="Sutheeworapong S."/>
            <person name="Jenjaroenpun P."/>
            <person name="Wongsurawat T."/>
            <person name="Nookeaw I."/>
            <person name="Cheawchanlertfa P."/>
            <person name="Kosugi A."/>
            <person name="Cheevadhanarak S."/>
            <person name="Ratanakhanokchai K."/>
        </authorList>
    </citation>
    <scope>NUCLEOTIDE SEQUENCE [LARGE SCALE GENOMIC DNA]</scope>
    <source>
        <strain evidence="3 4">CT4</strain>
    </source>
</reference>
<dbReference type="SUPFAM" id="SSF53474">
    <property type="entry name" value="alpha/beta-Hydrolases"/>
    <property type="match status" value="1"/>
</dbReference>
<dbReference type="PANTHER" id="PTHR43358:SF5">
    <property type="entry name" value="EXPORTED PROTEIN"/>
    <property type="match status" value="1"/>
</dbReference>
<dbReference type="RefSeq" id="WP_128210675.1">
    <property type="nucleotide sequence ID" value="NZ_CP025746.1"/>
</dbReference>
<dbReference type="Pfam" id="PF00561">
    <property type="entry name" value="Abhydrolase_1"/>
    <property type="match status" value="1"/>
</dbReference>
<name>A0A410DMD6_9CLOT</name>
<dbReference type="GO" id="GO:0016787">
    <property type="term" value="F:hydrolase activity"/>
    <property type="evidence" value="ECO:0007669"/>
    <property type="project" value="UniProtKB-KW"/>
</dbReference>
<sequence length="302" mass="34373">MKILLFIIIVLVLLTIFISIYFSRVVTLPVVRNYNDTYSTELAAGNIKEYIFNKLEKEEVSIPSRFGYDLHGFFFPNGGSKKVIIFAHGITWSLYGSAKYMDIFIKRGFAVLIYDHRNHGLSGGKDTSFGYYEKYDLKTCTDWVIEKIGDDALIGVHGESMGGGTVLQYIAIDPRVSFCIDDCGYSDTAELFNHRLKNDFKPLRHLPLVPLASVATKITRGWKFSDVKPINMINKNSTPILFIHGDKDDYVPTKMSHDLYNAKTGFKDIYIAPNAGHAQAFTSNPYEYERRVDKFLKDLKII</sequence>
<proteinExistence type="predicted"/>
<protein>
    <submittedName>
        <fullName evidence="3">Alpha/beta hydrolase</fullName>
    </submittedName>
</protein>